<evidence type="ECO:0000313" key="2">
    <source>
        <dbReference type="Proteomes" id="UP000831701"/>
    </source>
</evidence>
<proteinExistence type="predicted"/>
<gene>
    <name evidence="1" type="ORF">L3Q82_023393</name>
</gene>
<reference evidence="1" key="1">
    <citation type="submission" date="2022-04" db="EMBL/GenBank/DDBJ databases">
        <title>Jade perch genome.</title>
        <authorList>
            <person name="Chao B."/>
        </authorList>
    </citation>
    <scope>NUCLEOTIDE SEQUENCE</scope>
    <source>
        <strain evidence="1">CB-2022</strain>
    </source>
</reference>
<comment type="caution">
    <text evidence="1">The sequence shown here is derived from an EMBL/GenBank/DDBJ whole genome shotgun (WGS) entry which is preliminary data.</text>
</comment>
<sequence>MNCHVGCSRQLAVLFVSRFLLWWRTDMMAVWAAVLIVYGVFPGSAMQPAVAVANTELPLDLADDSVDDWRRIYYNKNWKGSKVLGKEQIVALYAYTSASGNIYKDFNAAVRSQRSQYKTTFRYHAFHFYLTVALQALKARERGLDEICFTVYRRDAHYFSQNVLNKEIRFGSFASSSKGQYINAETFGDASCFEIYTCSGADVSFFSKFGDAEGEVLIPPYEVFKVTAIQTRSEKRKLPCDVVYTLKSTHFFSNLDCSLFKK</sequence>
<dbReference type="EMBL" id="CM041535">
    <property type="protein sequence ID" value="KAI3372960.1"/>
    <property type="molecule type" value="Genomic_DNA"/>
</dbReference>
<name>A0ACB8WYU6_9TELE</name>
<accession>A0ACB8WYU6</accession>
<dbReference type="Proteomes" id="UP000831701">
    <property type="component" value="Chromosome 5"/>
</dbReference>
<evidence type="ECO:0000313" key="1">
    <source>
        <dbReference type="EMBL" id="KAI3372960.1"/>
    </source>
</evidence>
<organism evidence="1 2">
    <name type="scientific">Scortum barcoo</name>
    <name type="common">barcoo grunter</name>
    <dbReference type="NCBI Taxonomy" id="214431"/>
    <lineage>
        <taxon>Eukaryota</taxon>
        <taxon>Metazoa</taxon>
        <taxon>Chordata</taxon>
        <taxon>Craniata</taxon>
        <taxon>Vertebrata</taxon>
        <taxon>Euteleostomi</taxon>
        <taxon>Actinopterygii</taxon>
        <taxon>Neopterygii</taxon>
        <taxon>Teleostei</taxon>
        <taxon>Neoteleostei</taxon>
        <taxon>Acanthomorphata</taxon>
        <taxon>Eupercaria</taxon>
        <taxon>Centrarchiformes</taxon>
        <taxon>Terapontoidei</taxon>
        <taxon>Terapontidae</taxon>
        <taxon>Scortum</taxon>
    </lineage>
</organism>
<keyword evidence="2" id="KW-1185">Reference proteome</keyword>
<protein>
    <submittedName>
        <fullName evidence="1">Uncharacterized protein</fullName>
    </submittedName>
</protein>